<dbReference type="InterPro" id="IPR019035">
    <property type="entry name" value="Mediator_Med12"/>
</dbReference>
<evidence type="ECO:0000313" key="9">
    <source>
        <dbReference type="Proteomes" id="UP000232323"/>
    </source>
</evidence>
<dbReference type="GO" id="GO:0006357">
    <property type="term" value="P:regulation of transcription by RNA polymerase II"/>
    <property type="evidence" value="ECO:0007669"/>
    <property type="project" value="InterPro"/>
</dbReference>
<dbReference type="GO" id="GO:0003712">
    <property type="term" value="F:transcription coregulator activity"/>
    <property type="evidence" value="ECO:0007669"/>
    <property type="project" value="InterPro"/>
</dbReference>
<sequence>MGSLEAGLAPYRLECPNKLLSSSLGVPDFFPLRPGCPEDVLTPSTIQKGYKDSSADVGISEAQEHESMLPVLLRGVTHAPQKPNQNAQRLLKGAVEVLAGIRDRLKVQRREEGNDNQRGENGQTHTGLHSLHKCIPDIKSTSSEEAALVAWLHELASSGHSRLHELSKSVPHFANRHVLLQALWHCQVPTPRATWLIRIVYTNWAVTASQPPVAPLTQASRRGEQLTARCSTLWTQHILEGLEAQLDAQALNNTGMWSAQSTSLNDTATWPYGHHQGFPQPVLGVVGVGCAPSPSSGIAGSQEARSVVTSVMASATPTGLPIASPEISMITSPMLNWDEPPPASDNNPAVAVSLTESSRCWIEGSARSRAAYLCRLAGHSFHQGMADVSYLLDWSVKQLSGDEARAETALLLLSSCLQDVLLAQSHARRLVEALVEFVMLASSSSTTTSSSLSRNLRGAKLAGPKRLAVQLLQSAAAVAPHNLLVLDCLPQLAASCSDQALPISSSWMGTDGVDRRVISTGYQGGSCSAVDKLLKRNAMLTESVGSRILNYSDAGALQELERVRTAGDVEAGFKQLIACTGGNMSKVSAAVQLLCEYACCSPFYTPLLLQQQHMHLDEERCSDGAAAAGLDSVTLRHLLPPQAPRLLFTLTLMSRLHQEYCLWHCSQSAGSLGAQSPQVSSAGWRTRVRTADVQASRWSFQEALVEWLDGREEVFLPTCMEEIGDAGEAILKLHKLMVVRVSRLLIEMTRIGLFSPEAYLRRLLVDQTMTRPGLRNGQSQHALYLKQLHPDLLLVLKKARQQHQNGSSVKGEVKATEGFPFNSFSLKSLKNQSSLDLFPGSSTSMNTPPSLQPATPPLQDANTCQESTPSGAGVRLYRGCQLANIRRYQAARSTYLKTGTSAARSLRESALKTATVHVDSRKAQAVQEAVAAAHQEQSSEHVYLHFLLDACWEYLGVSLINNGVNRPEKKATEMPGASGTAARLKIDVLEAAKELCPWQQVVLSQELGRVIKARFAAAGLPGPALGAWHESLRIGVEEAEGRRLSSCDDSSSGAAKQPEEGKQQQVAPPAHFSGINQSSAGISNFTGAAVAEDINDALPSLRDTLPMSSVIDAPAALGVEAAVGAFEADEEFEDFLGLLLDDGLPDLSGVAEVGAEIGAPLELGAATLTGSSESGLQGPLGAAAALSLQQQQEMQGAAPHTAQPLDLHDQMTHPAEGMPSAEASSCSTGKFVVASGSLGGTGLWLQRAVSVLDACHASADAVQLLMHILEGHVSSEAALQAVHTDCSEVAASEMPRSSTGSSYLRALEVSEGALISCLEACKDRIVAMAKITQLLDLCTIWAFQHGGQLIPLSRQVKMASGREGCGRVIQFAAGLLACYQEVTAVKDWWSALKRSPAAQHGNHWILGDVSALVGSPPFNDASQHQVYPGSNVLALPPLYTTPLIRAEKLAKQLQGLGPGSACSSSSVLLAPAPGSRLDEAYSVAKSLTESSHSHMSEMQANGREVGQLLGQWCSRNAASTPGVAAVSSAMVDQERVVVSITALMLLGLQAMTERSERQLPAADTAALNIQQEQSSVSSLISVRQHYLSSLQALRQHLLRSCHWPQTDTVMQQAVISSCGSILLTLATISPPPDAPSDPVLPESANSKSPQLPSSSHLSWMASSSSPCLHLLAAVT</sequence>
<dbReference type="Pfam" id="PF09497">
    <property type="entry name" value="Med12"/>
    <property type="match status" value="1"/>
</dbReference>
<feature type="compositionally biased region" description="Polar residues" evidence="6">
    <location>
        <begin position="837"/>
        <end position="849"/>
    </location>
</feature>
<feature type="region of interest" description="Disordered" evidence="6">
    <location>
        <begin position="837"/>
        <end position="869"/>
    </location>
</feature>
<dbReference type="Proteomes" id="UP000232323">
    <property type="component" value="Unassembled WGS sequence"/>
</dbReference>
<evidence type="ECO:0000256" key="5">
    <source>
        <dbReference type="ARBA" id="ARBA00023242"/>
    </source>
</evidence>
<comment type="similarity">
    <text evidence="2">Belongs to the Mediator complex subunit 12 family.</text>
</comment>
<organism evidence="8 9">
    <name type="scientific">Chlamydomonas eustigma</name>
    <dbReference type="NCBI Taxonomy" id="1157962"/>
    <lineage>
        <taxon>Eukaryota</taxon>
        <taxon>Viridiplantae</taxon>
        <taxon>Chlorophyta</taxon>
        <taxon>core chlorophytes</taxon>
        <taxon>Chlorophyceae</taxon>
        <taxon>CS clade</taxon>
        <taxon>Chlamydomonadales</taxon>
        <taxon>Chlamydomonadaceae</taxon>
        <taxon>Chlamydomonas</taxon>
    </lineage>
</organism>
<keyword evidence="9" id="KW-1185">Reference proteome</keyword>
<keyword evidence="4" id="KW-0804">Transcription</keyword>
<feature type="compositionally biased region" description="Polar residues" evidence="6">
    <location>
        <begin position="860"/>
        <end position="869"/>
    </location>
</feature>
<keyword evidence="3" id="KW-0805">Transcription regulation</keyword>
<reference evidence="8 9" key="1">
    <citation type="submission" date="2017-08" db="EMBL/GenBank/DDBJ databases">
        <title>Acidophilic green algal genome provides insights into adaptation to an acidic environment.</title>
        <authorList>
            <person name="Hirooka S."/>
            <person name="Hirose Y."/>
            <person name="Kanesaki Y."/>
            <person name="Higuchi S."/>
            <person name="Fujiwara T."/>
            <person name="Onuma R."/>
            <person name="Era A."/>
            <person name="Ohbayashi R."/>
            <person name="Uzuka A."/>
            <person name="Nozaki H."/>
            <person name="Yoshikawa H."/>
            <person name="Miyagishima S.Y."/>
        </authorList>
    </citation>
    <scope>NUCLEOTIDE SEQUENCE [LARGE SCALE GENOMIC DNA]</scope>
    <source>
        <strain evidence="8 9">NIES-2499</strain>
    </source>
</reference>
<keyword evidence="5" id="KW-0539">Nucleus</keyword>
<evidence type="ECO:0000259" key="7">
    <source>
        <dbReference type="SMART" id="SM01281"/>
    </source>
</evidence>
<dbReference type="SMART" id="SM01281">
    <property type="entry name" value="Med12"/>
    <property type="match status" value="1"/>
</dbReference>
<dbReference type="PANTHER" id="PTHR46567">
    <property type="entry name" value="MEDIATOR OF RNA POLYMERASE II TRANSCRIPTION SUBUNIT 12"/>
    <property type="match status" value="1"/>
</dbReference>
<evidence type="ECO:0000256" key="3">
    <source>
        <dbReference type="ARBA" id="ARBA00023015"/>
    </source>
</evidence>
<protein>
    <recommendedName>
        <fullName evidence="7">Mediator complex subunit Med12 domain-containing protein</fullName>
    </recommendedName>
</protein>
<dbReference type="STRING" id="1157962.A0A250XKE3"/>
<dbReference type="GO" id="GO:0016592">
    <property type="term" value="C:mediator complex"/>
    <property type="evidence" value="ECO:0007669"/>
    <property type="project" value="InterPro"/>
</dbReference>
<feature type="region of interest" description="Disordered" evidence="6">
    <location>
        <begin position="1632"/>
        <end position="1661"/>
    </location>
</feature>
<gene>
    <name evidence="8" type="ORF">CEUSTIGMA_g10963.t1</name>
</gene>
<evidence type="ECO:0000256" key="6">
    <source>
        <dbReference type="SAM" id="MobiDB-lite"/>
    </source>
</evidence>
<comment type="subcellular location">
    <subcellularLocation>
        <location evidence="1">Nucleus</location>
    </subcellularLocation>
</comment>
<dbReference type="OrthoDB" id="550404at2759"/>
<feature type="region of interest" description="Disordered" evidence="6">
    <location>
        <begin position="1043"/>
        <end position="1073"/>
    </location>
</feature>
<comment type="caution">
    <text evidence="8">The sequence shown here is derived from an EMBL/GenBank/DDBJ whole genome shotgun (WGS) entry which is preliminary data.</text>
</comment>
<evidence type="ECO:0000256" key="2">
    <source>
        <dbReference type="ARBA" id="ARBA00010289"/>
    </source>
</evidence>
<evidence type="ECO:0000256" key="4">
    <source>
        <dbReference type="ARBA" id="ARBA00023163"/>
    </source>
</evidence>
<evidence type="ECO:0000313" key="8">
    <source>
        <dbReference type="EMBL" id="GAX83538.1"/>
    </source>
</evidence>
<name>A0A250XKE3_9CHLO</name>
<dbReference type="EMBL" id="BEGY01000101">
    <property type="protein sequence ID" value="GAX83538.1"/>
    <property type="molecule type" value="Genomic_DNA"/>
</dbReference>
<feature type="compositionally biased region" description="Polar residues" evidence="6">
    <location>
        <begin position="1643"/>
        <end position="1652"/>
    </location>
</feature>
<feature type="compositionally biased region" description="Basic and acidic residues" evidence="6">
    <location>
        <begin position="108"/>
        <end position="118"/>
    </location>
</feature>
<evidence type="ECO:0000256" key="1">
    <source>
        <dbReference type="ARBA" id="ARBA00004123"/>
    </source>
</evidence>
<proteinExistence type="inferred from homology"/>
<accession>A0A250XKE3</accession>
<feature type="region of interest" description="Disordered" evidence="6">
    <location>
        <begin position="108"/>
        <end position="128"/>
    </location>
</feature>
<dbReference type="PANTHER" id="PTHR46567:SF1">
    <property type="entry name" value="MEDIATOR OF RNA POLYMERASE II TRANSCRIPTION SUBUNIT 12"/>
    <property type="match status" value="1"/>
</dbReference>
<feature type="domain" description="Mediator complex subunit Med12" evidence="7">
    <location>
        <begin position="140"/>
        <end position="198"/>
    </location>
</feature>